<reference evidence="3 4" key="1">
    <citation type="journal article" date="2016" name="Proc. Natl. Acad. Sci. U.S.A.">
        <title>Comparative genomics of biotechnologically important yeasts.</title>
        <authorList>
            <person name="Riley R."/>
            <person name="Haridas S."/>
            <person name="Wolfe K.H."/>
            <person name="Lopes M.R."/>
            <person name="Hittinger C.T."/>
            <person name="Goeker M."/>
            <person name="Salamov A.A."/>
            <person name="Wisecaver J.H."/>
            <person name="Long T.M."/>
            <person name="Calvey C.H."/>
            <person name="Aerts A.L."/>
            <person name="Barry K.W."/>
            <person name="Choi C."/>
            <person name="Clum A."/>
            <person name="Coughlan A.Y."/>
            <person name="Deshpande S."/>
            <person name="Douglass A.P."/>
            <person name="Hanson S.J."/>
            <person name="Klenk H.-P."/>
            <person name="LaButti K.M."/>
            <person name="Lapidus A."/>
            <person name="Lindquist E.A."/>
            <person name="Lipzen A.M."/>
            <person name="Meier-Kolthoff J.P."/>
            <person name="Ohm R.A."/>
            <person name="Otillar R.P."/>
            <person name="Pangilinan J.L."/>
            <person name="Peng Y."/>
            <person name="Rokas A."/>
            <person name="Rosa C.A."/>
            <person name="Scheuner C."/>
            <person name="Sibirny A.A."/>
            <person name="Slot J.C."/>
            <person name="Stielow J.B."/>
            <person name="Sun H."/>
            <person name="Kurtzman C.P."/>
            <person name="Blackwell M."/>
            <person name="Grigoriev I.V."/>
            <person name="Jeffries T.W."/>
        </authorList>
    </citation>
    <scope>NUCLEOTIDE SEQUENCE [LARGE SCALE GENOMIC DNA]</scope>
    <source>
        <strain evidence="3 4">NRRL Y-11557</strain>
    </source>
</reference>
<feature type="compositionally biased region" description="Acidic residues" evidence="1">
    <location>
        <begin position="30"/>
        <end position="43"/>
    </location>
</feature>
<name>A0A1E3Q164_LIPST</name>
<evidence type="ECO:0000313" key="4">
    <source>
        <dbReference type="Proteomes" id="UP000094385"/>
    </source>
</evidence>
<dbReference type="EMBL" id="KV454301">
    <property type="protein sequence ID" value="ODQ70218.1"/>
    <property type="molecule type" value="Genomic_DNA"/>
</dbReference>
<feature type="region of interest" description="Disordered" evidence="1">
    <location>
        <begin position="1"/>
        <end position="51"/>
    </location>
</feature>
<dbReference type="Proteomes" id="UP000094385">
    <property type="component" value="Unassembled WGS sequence"/>
</dbReference>
<sequence length="51" mass="5458">MANDTGEGVPPAQGASEDDGNEMREGRTEEDGEDGDDNDEEFAEMWAGILP</sequence>
<organism evidence="3 4">
    <name type="scientific">Lipomyces starkeyi NRRL Y-11557</name>
    <dbReference type="NCBI Taxonomy" id="675824"/>
    <lineage>
        <taxon>Eukaryota</taxon>
        <taxon>Fungi</taxon>
        <taxon>Dikarya</taxon>
        <taxon>Ascomycota</taxon>
        <taxon>Saccharomycotina</taxon>
        <taxon>Lipomycetes</taxon>
        <taxon>Lipomycetales</taxon>
        <taxon>Lipomycetaceae</taxon>
        <taxon>Lipomyces</taxon>
    </lineage>
</organism>
<proteinExistence type="predicted"/>
<dbReference type="AlphaFoldDB" id="A0A1E3Q164"/>
<gene>
    <name evidence="3" type="ORF">LIPSTDRAFT_73102</name>
    <name evidence="2" type="ORF">LIPSTDRAFT_75237</name>
</gene>
<evidence type="ECO:0000313" key="3">
    <source>
        <dbReference type="EMBL" id="ODQ71443.1"/>
    </source>
</evidence>
<protein>
    <submittedName>
        <fullName evidence="3">Uncharacterized protein</fullName>
    </submittedName>
</protein>
<keyword evidence="4" id="KW-1185">Reference proteome</keyword>
<evidence type="ECO:0000313" key="2">
    <source>
        <dbReference type="EMBL" id="ODQ70218.1"/>
    </source>
</evidence>
<evidence type="ECO:0000256" key="1">
    <source>
        <dbReference type="SAM" id="MobiDB-lite"/>
    </source>
</evidence>
<accession>A0A1E3Q164</accession>
<dbReference type="EMBL" id="KV454297">
    <property type="protein sequence ID" value="ODQ71443.1"/>
    <property type="molecule type" value="Genomic_DNA"/>
</dbReference>